<evidence type="ECO:0000313" key="2">
    <source>
        <dbReference type="Proteomes" id="UP000198211"/>
    </source>
</evidence>
<dbReference type="EMBL" id="NBNE01001518">
    <property type="protein sequence ID" value="OWZ13674.1"/>
    <property type="molecule type" value="Genomic_DNA"/>
</dbReference>
<proteinExistence type="predicted"/>
<reference evidence="2" key="1">
    <citation type="submission" date="2017-03" db="EMBL/GenBank/DDBJ databases">
        <title>Phytopthora megakarya and P. palmivora, two closely related causual agents of cacao black pod achieved similar genome size and gene model numbers by different mechanisms.</title>
        <authorList>
            <person name="Ali S."/>
            <person name="Shao J."/>
            <person name="Larry D.J."/>
            <person name="Kronmiller B."/>
            <person name="Shen D."/>
            <person name="Strem M.D."/>
            <person name="Melnick R.L."/>
            <person name="Guiltinan M.J."/>
            <person name="Tyler B.M."/>
            <person name="Meinhardt L.W."/>
            <person name="Bailey B.A."/>
        </authorList>
    </citation>
    <scope>NUCLEOTIDE SEQUENCE [LARGE SCALE GENOMIC DNA]</scope>
    <source>
        <strain evidence="2">zdho120</strain>
    </source>
</reference>
<dbReference type="STRING" id="4795.A0A225W8G2"/>
<accession>A0A225W8G2</accession>
<protein>
    <recommendedName>
        <fullName evidence="3">Transposase IS204/IS1001/IS1096/IS1165 DDE domain-containing protein</fullName>
    </recommendedName>
</protein>
<dbReference type="OrthoDB" id="127348at2759"/>
<comment type="caution">
    <text evidence="1">The sequence shown here is derived from an EMBL/GenBank/DDBJ whole genome shotgun (WGS) entry which is preliminary data.</text>
</comment>
<sequence length="133" mass="15385">MDAFYDAIDTKTEEEFDLKRVVSQNLSRPLTDYLDNHWFKYKTRIVRAWTDRYRHFGIRDTSFVEGAHAKCKIWLRGCGGDIYKVFLSLPPRWKAAASSTSLLAERNAVPAPYLLQGNRYGAVARVIIVWALK</sequence>
<dbReference type="AlphaFoldDB" id="A0A225W8G2"/>
<keyword evidence="2" id="KW-1185">Reference proteome</keyword>
<evidence type="ECO:0008006" key="3">
    <source>
        <dbReference type="Google" id="ProtNLM"/>
    </source>
</evidence>
<name>A0A225W8G2_9STRA</name>
<gene>
    <name evidence="1" type="ORF">PHMEG_00012954</name>
</gene>
<organism evidence="1 2">
    <name type="scientific">Phytophthora megakarya</name>
    <dbReference type="NCBI Taxonomy" id="4795"/>
    <lineage>
        <taxon>Eukaryota</taxon>
        <taxon>Sar</taxon>
        <taxon>Stramenopiles</taxon>
        <taxon>Oomycota</taxon>
        <taxon>Peronosporomycetes</taxon>
        <taxon>Peronosporales</taxon>
        <taxon>Peronosporaceae</taxon>
        <taxon>Phytophthora</taxon>
    </lineage>
</organism>
<evidence type="ECO:0000313" key="1">
    <source>
        <dbReference type="EMBL" id="OWZ13674.1"/>
    </source>
</evidence>
<dbReference type="Proteomes" id="UP000198211">
    <property type="component" value="Unassembled WGS sequence"/>
</dbReference>